<dbReference type="GeneID" id="37020138"/>
<evidence type="ECO:0000313" key="9">
    <source>
        <dbReference type="EMBL" id="PWN37920.1"/>
    </source>
</evidence>
<organism evidence="9 10">
    <name type="scientific">Meira miltonrushii</name>
    <dbReference type="NCBI Taxonomy" id="1280837"/>
    <lineage>
        <taxon>Eukaryota</taxon>
        <taxon>Fungi</taxon>
        <taxon>Dikarya</taxon>
        <taxon>Basidiomycota</taxon>
        <taxon>Ustilaginomycotina</taxon>
        <taxon>Exobasidiomycetes</taxon>
        <taxon>Exobasidiales</taxon>
        <taxon>Brachybasidiaceae</taxon>
        <taxon>Meira</taxon>
    </lineage>
</organism>
<keyword evidence="5 7" id="KW-0648">Protein biosynthesis</keyword>
<feature type="active site" description="Acyl-ester intermediate" evidence="7">
    <location>
        <position position="165"/>
    </location>
</feature>
<name>A0A316VK79_9BASI</name>
<evidence type="ECO:0000259" key="8">
    <source>
        <dbReference type="Pfam" id="PF01425"/>
    </source>
</evidence>
<proteinExistence type="inferred from homology"/>
<evidence type="ECO:0000256" key="6">
    <source>
        <dbReference type="ARBA" id="ARBA00047407"/>
    </source>
</evidence>
<dbReference type="PROSITE" id="PS00571">
    <property type="entry name" value="AMIDASES"/>
    <property type="match status" value="1"/>
</dbReference>
<dbReference type="GO" id="GO:0050567">
    <property type="term" value="F:glutaminyl-tRNA synthase (glutamine-hydrolyzing) activity"/>
    <property type="evidence" value="ECO:0007669"/>
    <property type="project" value="UniProtKB-UniRule"/>
</dbReference>
<evidence type="ECO:0000256" key="4">
    <source>
        <dbReference type="ARBA" id="ARBA00022840"/>
    </source>
</evidence>
<dbReference type="InterPro" id="IPR036928">
    <property type="entry name" value="AS_sf"/>
</dbReference>
<keyword evidence="4 7" id="KW-0067">ATP-binding</keyword>
<keyword evidence="3 7" id="KW-0547">Nucleotide-binding</keyword>
<evidence type="ECO:0000256" key="5">
    <source>
        <dbReference type="ARBA" id="ARBA00022917"/>
    </source>
</evidence>
<dbReference type="OrthoDB" id="421993at2759"/>
<dbReference type="SUPFAM" id="SSF75304">
    <property type="entry name" value="Amidase signature (AS) enzymes"/>
    <property type="match status" value="1"/>
</dbReference>
<sequence length="496" mass="53768">MIVAQTIRQGRGRAGGLLTDRAIRRRLLNTAASDSNIFNYRLPTENETNRKGPLAAWTVSIKDNICTNDMPTTCSSKMLESYTSPFEATTVRLLREAGANIMGKTNCDEFGMGSMNLDSAFGPVHNPRVPNGQPPRVAGGSSGGAAASVAAKHCRVAIGSDTGGSIRLPAAYCGVYGFKPSYGLISRWGLVSYADSLDTIGIIASRHDEVKETFDVLSQYDDRDPTSISQDVRNKAEKVAGEALQGIGKSGNLNGLCIGVPQQFFAKEVHPRVMPSVRKTLSTLKQLGVEIVPVNLPNIKYALSAYYVLASAEASSNLARYDGIRFGHRSDELESAEEVQGRNSTKFAKHIAKTRSEGFGKEVKKRILLGTYSLTSELFDNYFLQAQRVRQLVRKDLDRAFCLNNVMESTQMESRTGVHAILHPSAVDIAPLVSEAKERGVETYTQDLLTVPASLAGLPSISVPAGRAEGMPVGITISTQWGCEPILWRILQNIGP</sequence>
<comment type="subcellular location">
    <subcellularLocation>
        <location evidence="7">Mitochondrion</location>
    </subcellularLocation>
</comment>
<dbReference type="InParanoid" id="A0A316VK79"/>
<dbReference type="HAMAP" id="MF_00120">
    <property type="entry name" value="GatA"/>
    <property type="match status" value="1"/>
</dbReference>
<evidence type="ECO:0000256" key="2">
    <source>
        <dbReference type="ARBA" id="ARBA00022598"/>
    </source>
</evidence>
<feature type="active site" description="Charge relay system" evidence="7">
    <location>
        <position position="62"/>
    </location>
</feature>
<dbReference type="GO" id="GO:0005739">
    <property type="term" value="C:mitochondrion"/>
    <property type="evidence" value="ECO:0007669"/>
    <property type="project" value="UniProtKB-SubCell"/>
</dbReference>
<dbReference type="EC" id="6.3.5.7" evidence="7"/>
<dbReference type="RefSeq" id="XP_025358222.1">
    <property type="nucleotide sequence ID" value="XM_025498357.1"/>
</dbReference>
<dbReference type="GO" id="GO:0005524">
    <property type="term" value="F:ATP binding"/>
    <property type="evidence" value="ECO:0007669"/>
    <property type="project" value="UniProtKB-KW"/>
</dbReference>
<dbReference type="PANTHER" id="PTHR11895:SF7">
    <property type="entry name" value="GLUTAMYL-TRNA(GLN) AMIDOTRANSFERASE SUBUNIT A, MITOCHONDRIAL"/>
    <property type="match status" value="1"/>
</dbReference>
<dbReference type="InterPro" id="IPR004412">
    <property type="entry name" value="GatA"/>
</dbReference>
<dbReference type="Gene3D" id="3.90.1300.10">
    <property type="entry name" value="Amidase signature (AS) domain"/>
    <property type="match status" value="1"/>
</dbReference>
<evidence type="ECO:0000256" key="7">
    <source>
        <dbReference type="HAMAP-Rule" id="MF_03150"/>
    </source>
</evidence>
<dbReference type="PANTHER" id="PTHR11895">
    <property type="entry name" value="TRANSAMIDASE"/>
    <property type="match status" value="1"/>
</dbReference>
<accession>A0A316VK79</accession>
<dbReference type="EMBL" id="KZ819602">
    <property type="protein sequence ID" value="PWN37920.1"/>
    <property type="molecule type" value="Genomic_DNA"/>
</dbReference>
<dbReference type="Pfam" id="PF01425">
    <property type="entry name" value="Amidase"/>
    <property type="match status" value="1"/>
</dbReference>
<comment type="catalytic activity">
    <reaction evidence="6 7">
        <text>L-glutamyl-tRNA(Gln) + L-glutamine + ATP + H2O = L-glutaminyl-tRNA(Gln) + L-glutamate + ADP + phosphate + H(+)</text>
        <dbReference type="Rhea" id="RHEA:17521"/>
        <dbReference type="Rhea" id="RHEA-COMP:9681"/>
        <dbReference type="Rhea" id="RHEA-COMP:9684"/>
        <dbReference type="ChEBI" id="CHEBI:15377"/>
        <dbReference type="ChEBI" id="CHEBI:15378"/>
        <dbReference type="ChEBI" id="CHEBI:29985"/>
        <dbReference type="ChEBI" id="CHEBI:30616"/>
        <dbReference type="ChEBI" id="CHEBI:43474"/>
        <dbReference type="ChEBI" id="CHEBI:58359"/>
        <dbReference type="ChEBI" id="CHEBI:78520"/>
        <dbReference type="ChEBI" id="CHEBI:78521"/>
        <dbReference type="ChEBI" id="CHEBI:456216"/>
        <dbReference type="EC" id="6.3.5.7"/>
    </reaction>
</comment>
<dbReference type="InterPro" id="IPR023631">
    <property type="entry name" value="Amidase_dom"/>
</dbReference>
<reference evidence="9 10" key="1">
    <citation type="journal article" date="2018" name="Mol. Biol. Evol.">
        <title>Broad Genomic Sampling Reveals a Smut Pathogenic Ancestry of the Fungal Clade Ustilaginomycotina.</title>
        <authorList>
            <person name="Kijpornyongpan T."/>
            <person name="Mondo S.J."/>
            <person name="Barry K."/>
            <person name="Sandor L."/>
            <person name="Lee J."/>
            <person name="Lipzen A."/>
            <person name="Pangilinan J."/>
            <person name="LaButti K."/>
            <person name="Hainaut M."/>
            <person name="Henrissat B."/>
            <person name="Grigoriev I.V."/>
            <person name="Spatafora J.W."/>
            <person name="Aime M.C."/>
        </authorList>
    </citation>
    <scope>NUCLEOTIDE SEQUENCE [LARGE SCALE GENOMIC DNA]</scope>
    <source>
        <strain evidence="9 10">MCA 3882</strain>
    </source>
</reference>
<dbReference type="GO" id="GO:0030956">
    <property type="term" value="C:glutamyl-tRNA(Gln) amidotransferase complex"/>
    <property type="evidence" value="ECO:0007669"/>
    <property type="project" value="UniProtKB-UniRule"/>
</dbReference>
<evidence type="ECO:0000313" key="10">
    <source>
        <dbReference type="Proteomes" id="UP000245771"/>
    </source>
</evidence>
<dbReference type="AlphaFoldDB" id="A0A316VK79"/>
<dbReference type="STRING" id="1280837.A0A316VK79"/>
<dbReference type="GO" id="GO:0032543">
    <property type="term" value="P:mitochondrial translation"/>
    <property type="evidence" value="ECO:0007669"/>
    <property type="project" value="UniProtKB-UniRule"/>
</dbReference>
<dbReference type="InterPro" id="IPR020556">
    <property type="entry name" value="Amidase_CS"/>
</dbReference>
<evidence type="ECO:0000256" key="1">
    <source>
        <dbReference type="ARBA" id="ARBA00008069"/>
    </source>
</evidence>
<evidence type="ECO:0000256" key="3">
    <source>
        <dbReference type="ARBA" id="ARBA00022741"/>
    </source>
</evidence>
<dbReference type="GO" id="GO:0070681">
    <property type="term" value="P:glutaminyl-tRNAGln biosynthesis via transamidation"/>
    <property type="evidence" value="ECO:0007669"/>
    <property type="project" value="UniProtKB-UniRule"/>
</dbReference>
<feature type="active site" description="Charge relay system" evidence="7">
    <location>
        <position position="141"/>
    </location>
</feature>
<gene>
    <name evidence="9" type="ORF">FA14DRAFT_159737</name>
</gene>
<comment type="similarity">
    <text evidence="1 7">Belongs to the amidase family. GatA subfamily.</text>
</comment>
<comment type="function">
    <text evidence="7">Allows the formation of correctly charged Gln-tRNA(Gln) through the transamidation of misacylated Glu-tRNA(Gln) in the mitochondria. The reaction takes place in the presence of glutamine and ATP through an activated gamma-phospho-Glu-tRNA(Gln).</text>
</comment>
<dbReference type="InterPro" id="IPR000120">
    <property type="entry name" value="Amidase"/>
</dbReference>
<keyword evidence="2 7" id="KW-0436">Ligase</keyword>
<feature type="domain" description="Amidase" evidence="8">
    <location>
        <begin position="47"/>
        <end position="480"/>
    </location>
</feature>
<dbReference type="Proteomes" id="UP000245771">
    <property type="component" value="Unassembled WGS sequence"/>
</dbReference>
<keyword evidence="7" id="KW-0496">Mitochondrion</keyword>
<comment type="subunit">
    <text evidence="7">Subunit of the heterotrimeric GatCAB amidotransferase (AdT) complex, composed of A, B and C subunits.</text>
</comment>
<keyword evidence="10" id="KW-1185">Reference proteome</keyword>
<protein>
    <recommendedName>
        <fullName evidence="7">Glutamyl-tRNA(Gln) amidotransferase subunit A, mitochondrial</fullName>
        <shortName evidence="7">Glu-AdT subunit A</shortName>
        <ecNumber evidence="7">6.3.5.7</ecNumber>
    </recommendedName>
</protein>
<dbReference type="FunCoup" id="A0A316VK79">
    <property type="interactions" value="172"/>
</dbReference>